<protein>
    <submittedName>
        <fullName evidence="2">Uncharacterized protein</fullName>
    </submittedName>
</protein>
<evidence type="ECO:0000313" key="2">
    <source>
        <dbReference type="EMBL" id="KIP52882.1"/>
    </source>
</evidence>
<comment type="caution">
    <text evidence="2">The sequence shown here is derived from an EMBL/GenBank/DDBJ whole genome shotgun (WGS) entry which is preliminary data.</text>
</comment>
<organism evidence="2 3">
    <name type="scientific">Leucobacter komagatae</name>
    <dbReference type="NCBI Taxonomy" id="55969"/>
    <lineage>
        <taxon>Bacteria</taxon>
        <taxon>Bacillati</taxon>
        <taxon>Actinomycetota</taxon>
        <taxon>Actinomycetes</taxon>
        <taxon>Micrococcales</taxon>
        <taxon>Microbacteriaceae</taxon>
        <taxon>Leucobacter</taxon>
    </lineage>
</organism>
<dbReference type="EMBL" id="JXSQ01000006">
    <property type="protein sequence ID" value="KIP52882.1"/>
    <property type="molecule type" value="Genomic_DNA"/>
</dbReference>
<reference evidence="2 3" key="1">
    <citation type="submission" date="2015-01" db="EMBL/GenBank/DDBJ databases">
        <title>Draft genome sequence of Leucobacter komagatae strain VKM ST2845.</title>
        <authorList>
            <person name="Karlyshev A.V."/>
            <person name="Kudryashova E.B."/>
        </authorList>
    </citation>
    <scope>NUCLEOTIDE SEQUENCE [LARGE SCALE GENOMIC DNA]</scope>
    <source>
        <strain evidence="2 3">VKM ST2845</strain>
    </source>
</reference>
<dbReference type="RefSeq" id="WP_042543667.1">
    <property type="nucleotide sequence ID" value="NZ_JXSQ01000006.1"/>
</dbReference>
<feature type="compositionally biased region" description="Basic and acidic residues" evidence="1">
    <location>
        <begin position="85"/>
        <end position="104"/>
    </location>
</feature>
<dbReference type="AlphaFoldDB" id="A0A0D0IP83"/>
<feature type="region of interest" description="Disordered" evidence="1">
    <location>
        <begin position="68"/>
        <end position="104"/>
    </location>
</feature>
<sequence>MKDFDEAQIAAMFRSQDREADAREHRVFESIPPSAQIMRMLREELQQASANPDITAEAKRTLTAVLRGEQPPEALLDTTLFPVRPEVRGGAEPGDTRNGDLRWR</sequence>
<name>A0A0D0IP83_9MICO</name>
<accession>A0A0D0IP83</accession>
<proteinExistence type="predicted"/>
<gene>
    <name evidence="2" type="ORF">SD72_06800</name>
</gene>
<keyword evidence="3" id="KW-1185">Reference proteome</keyword>
<dbReference type="Proteomes" id="UP000032120">
    <property type="component" value="Unassembled WGS sequence"/>
</dbReference>
<evidence type="ECO:0000313" key="3">
    <source>
        <dbReference type="Proteomes" id="UP000032120"/>
    </source>
</evidence>
<evidence type="ECO:0000256" key="1">
    <source>
        <dbReference type="SAM" id="MobiDB-lite"/>
    </source>
</evidence>